<dbReference type="InterPro" id="IPR009003">
    <property type="entry name" value="Peptidase_S1_PA"/>
</dbReference>
<dbReference type="GO" id="GO:0006508">
    <property type="term" value="P:proteolysis"/>
    <property type="evidence" value="ECO:0007669"/>
    <property type="project" value="UniProtKB-KW"/>
</dbReference>
<keyword evidence="1 7" id="KW-0645">Protease</keyword>
<dbReference type="SUPFAM" id="SSF50494">
    <property type="entry name" value="Trypsin-like serine proteases"/>
    <property type="match status" value="1"/>
</dbReference>
<evidence type="ECO:0000256" key="9">
    <source>
        <dbReference type="SAM" id="SignalP"/>
    </source>
</evidence>
<evidence type="ECO:0000256" key="2">
    <source>
        <dbReference type="ARBA" id="ARBA00022729"/>
    </source>
</evidence>
<feature type="region of interest" description="Disordered" evidence="8">
    <location>
        <begin position="239"/>
        <end position="262"/>
    </location>
</feature>
<evidence type="ECO:0000256" key="3">
    <source>
        <dbReference type="ARBA" id="ARBA00022801"/>
    </source>
</evidence>
<comment type="caution">
    <text evidence="11">The sequence shown here is derived from an EMBL/GenBank/DDBJ whole genome shotgun (WGS) entry which is preliminary data.</text>
</comment>
<keyword evidence="2 9" id="KW-0732">Signal</keyword>
<dbReference type="PROSITE" id="PS00135">
    <property type="entry name" value="TRYPSIN_SER"/>
    <property type="match status" value="1"/>
</dbReference>
<sequence length="506" mass="55114">MTLAGAVLSCPLKMTRFPLALTLALAWTCVLHSAANDLTEVNDRQKRQVGFSGFPFNFGQQGGGGNFGFNFNPFAARPTPQQIGGFNPGGNAPAGGVPVNAQGRPINCNAPRHRDNPQCRTQGQTSPQNQGSTDAFSLIPWLSQLTRDGLNLRIPNLPKTPASAAQNRFFLLGTGRPDQPFQQCITPKFEKGHCRYLQHCILPEFSSNFNNFLRYVCFIEGRYVGVCCPDNINGNGVTPAPPPVITTTTPRPTTPPSEARGCGLIAKRPPTRIVGGKPADPQEWPWMAALMRNGATQYCGGTLITDRHVLTAAHCVDGFDQNSIQVRLGEYTFDRSDDAPHKDFRVAAIRMHQSYDRNTYVNDIAIIALGQSTNFNADIWPVCLPDGDDSYEGRTATVTGWGTIYYGGPVATTLQEVTVPIWSNSDCDNAYEQNIIDKQLCAGVKDGGKDSCQGDSGGPLLLQQGNENRWAVVGVVSWGIRCAEANNPGVYTRISKYMDWIRNNAV</sequence>
<dbReference type="InterPro" id="IPR018114">
    <property type="entry name" value="TRYPSIN_HIS"/>
</dbReference>
<name>A0AAN8WZ21_HALRR</name>
<dbReference type="CDD" id="cd00190">
    <property type="entry name" value="Tryp_SPc"/>
    <property type="match status" value="1"/>
</dbReference>
<organism evidence="11 12">
    <name type="scientific">Halocaridina rubra</name>
    <name type="common">Hawaiian red shrimp</name>
    <dbReference type="NCBI Taxonomy" id="373956"/>
    <lineage>
        <taxon>Eukaryota</taxon>
        <taxon>Metazoa</taxon>
        <taxon>Ecdysozoa</taxon>
        <taxon>Arthropoda</taxon>
        <taxon>Crustacea</taxon>
        <taxon>Multicrustacea</taxon>
        <taxon>Malacostraca</taxon>
        <taxon>Eumalacostraca</taxon>
        <taxon>Eucarida</taxon>
        <taxon>Decapoda</taxon>
        <taxon>Pleocyemata</taxon>
        <taxon>Caridea</taxon>
        <taxon>Atyoidea</taxon>
        <taxon>Atyidae</taxon>
        <taxon>Halocaridina</taxon>
    </lineage>
</organism>
<gene>
    <name evidence="11" type="primary">CLIPD1_3</name>
    <name evidence="11" type="ORF">SK128_013211</name>
</gene>
<dbReference type="PRINTS" id="PR00722">
    <property type="entry name" value="CHYMOTRYPSIN"/>
</dbReference>
<evidence type="ECO:0000256" key="4">
    <source>
        <dbReference type="ARBA" id="ARBA00022825"/>
    </source>
</evidence>
<feature type="signal peptide" evidence="9">
    <location>
        <begin position="1"/>
        <end position="26"/>
    </location>
</feature>
<protein>
    <submittedName>
        <fullName evidence="11">CLIP domain-containing serine protease</fullName>
        <ecNumber evidence="11">3.4.21.7</ecNumber>
    </submittedName>
</protein>
<evidence type="ECO:0000313" key="12">
    <source>
        <dbReference type="Proteomes" id="UP001381693"/>
    </source>
</evidence>
<dbReference type="Pfam" id="PF00089">
    <property type="entry name" value="Trypsin"/>
    <property type="match status" value="1"/>
</dbReference>
<dbReference type="PROSITE" id="PS50240">
    <property type="entry name" value="TRYPSIN_DOM"/>
    <property type="match status" value="1"/>
</dbReference>
<dbReference type="FunFam" id="2.40.10.10:FF:000006">
    <property type="entry name" value="Serine proteinase stubble"/>
    <property type="match status" value="1"/>
</dbReference>
<dbReference type="GO" id="GO:0004252">
    <property type="term" value="F:serine-type endopeptidase activity"/>
    <property type="evidence" value="ECO:0007669"/>
    <property type="project" value="UniProtKB-EC"/>
</dbReference>
<evidence type="ECO:0000256" key="1">
    <source>
        <dbReference type="ARBA" id="ARBA00022670"/>
    </source>
</evidence>
<dbReference type="SMART" id="SM00020">
    <property type="entry name" value="Tryp_SPc"/>
    <property type="match status" value="1"/>
</dbReference>
<evidence type="ECO:0000256" key="6">
    <source>
        <dbReference type="ARBA" id="ARBA00024195"/>
    </source>
</evidence>
<evidence type="ECO:0000313" key="11">
    <source>
        <dbReference type="EMBL" id="KAK7074986.1"/>
    </source>
</evidence>
<dbReference type="EMBL" id="JAXCGZ010011396">
    <property type="protein sequence ID" value="KAK7074986.1"/>
    <property type="molecule type" value="Genomic_DNA"/>
</dbReference>
<dbReference type="PANTHER" id="PTHR24252">
    <property type="entry name" value="ACROSIN-RELATED"/>
    <property type="match status" value="1"/>
</dbReference>
<dbReference type="InterPro" id="IPR043504">
    <property type="entry name" value="Peptidase_S1_PA_chymotrypsin"/>
</dbReference>
<feature type="domain" description="Peptidase S1" evidence="10">
    <location>
        <begin position="273"/>
        <end position="506"/>
    </location>
</feature>
<feature type="compositionally biased region" description="Polar residues" evidence="8">
    <location>
        <begin position="118"/>
        <end position="133"/>
    </location>
</feature>
<dbReference type="InterPro" id="IPR022700">
    <property type="entry name" value="CLIP"/>
</dbReference>
<evidence type="ECO:0000259" key="10">
    <source>
        <dbReference type="PROSITE" id="PS50240"/>
    </source>
</evidence>
<keyword evidence="3 7" id="KW-0378">Hydrolase</keyword>
<comment type="similarity">
    <text evidence="6">Belongs to the peptidase S1 family. CLIP subfamily.</text>
</comment>
<dbReference type="InterPro" id="IPR001254">
    <property type="entry name" value="Trypsin_dom"/>
</dbReference>
<dbReference type="InterPro" id="IPR001314">
    <property type="entry name" value="Peptidase_S1A"/>
</dbReference>
<dbReference type="PROSITE" id="PS00134">
    <property type="entry name" value="TRYPSIN_HIS"/>
    <property type="match status" value="1"/>
</dbReference>
<keyword evidence="12" id="KW-1185">Reference proteome</keyword>
<feature type="region of interest" description="Disordered" evidence="8">
    <location>
        <begin position="107"/>
        <end position="133"/>
    </location>
</feature>
<evidence type="ECO:0000256" key="7">
    <source>
        <dbReference type="RuleBase" id="RU363034"/>
    </source>
</evidence>
<proteinExistence type="inferred from homology"/>
<reference evidence="11 12" key="1">
    <citation type="submission" date="2023-11" db="EMBL/GenBank/DDBJ databases">
        <title>Halocaridina rubra genome assembly.</title>
        <authorList>
            <person name="Smith C."/>
        </authorList>
    </citation>
    <scope>NUCLEOTIDE SEQUENCE [LARGE SCALE GENOMIC DNA]</scope>
    <source>
        <strain evidence="11">EP-1</strain>
        <tissue evidence="11">Whole</tissue>
    </source>
</reference>
<evidence type="ECO:0000256" key="5">
    <source>
        <dbReference type="ARBA" id="ARBA00023157"/>
    </source>
</evidence>
<dbReference type="EC" id="3.4.21.7" evidence="11"/>
<dbReference type="Gene3D" id="2.40.10.10">
    <property type="entry name" value="Trypsin-like serine proteases"/>
    <property type="match status" value="1"/>
</dbReference>
<dbReference type="InterPro" id="IPR033116">
    <property type="entry name" value="TRYPSIN_SER"/>
</dbReference>
<feature type="chain" id="PRO_5043001449" evidence="9">
    <location>
        <begin position="27"/>
        <end position="506"/>
    </location>
</feature>
<dbReference type="PANTHER" id="PTHR24252:SF7">
    <property type="entry name" value="HYALIN"/>
    <property type="match status" value="1"/>
</dbReference>
<dbReference type="SMART" id="SM00680">
    <property type="entry name" value="CLIP"/>
    <property type="match status" value="1"/>
</dbReference>
<evidence type="ECO:0000256" key="8">
    <source>
        <dbReference type="SAM" id="MobiDB-lite"/>
    </source>
</evidence>
<keyword evidence="5" id="KW-1015">Disulfide bond</keyword>
<dbReference type="Proteomes" id="UP001381693">
    <property type="component" value="Unassembled WGS sequence"/>
</dbReference>
<dbReference type="AlphaFoldDB" id="A0AAN8WZ21"/>
<accession>A0AAN8WZ21</accession>
<keyword evidence="4 7" id="KW-0720">Serine protease</keyword>